<evidence type="ECO:0000313" key="6">
    <source>
        <dbReference type="Proteomes" id="UP000289411"/>
    </source>
</evidence>
<dbReference type="InterPro" id="IPR001789">
    <property type="entry name" value="Sig_transdc_resp-reg_receiver"/>
</dbReference>
<dbReference type="OrthoDB" id="8018327at2"/>
<dbReference type="Proteomes" id="UP000289411">
    <property type="component" value="Unassembled WGS sequence"/>
</dbReference>
<dbReference type="SMART" id="SM00448">
    <property type="entry name" value="REC"/>
    <property type="match status" value="1"/>
</dbReference>
<dbReference type="PANTHER" id="PTHR44591">
    <property type="entry name" value="STRESS RESPONSE REGULATOR PROTEIN 1"/>
    <property type="match status" value="1"/>
</dbReference>
<reference evidence="5 6" key="1">
    <citation type="submission" date="2018-09" db="EMBL/GenBank/DDBJ databases">
        <authorList>
            <person name="Grouzdev D.S."/>
            <person name="Krutkina M.S."/>
        </authorList>
    </citation>
    <scope>NUCLEOTIDE SEQUENCE [LARGE SCALE GENOMIC DNA]</scope>
    <source>
        <strain evidence="5 6">RmlP001</strain>
    </source>
</reference>
<protein>
    <submittedName>
        <fullName evidence="5">Response regulator</fullName>
    </submittedName>
</protein>
<sequence>MRVPASHPHCLVVEDEALVGMDVEDALSEAGFAVHWVASPEGASAALAATQPDVVVLDVVLRARMCTDLVRDIRRRGIPIVVHSGYAASGVPGEFDGVPWLRKPADMPVLLAAVEAALPRREAHTGAVTA</sequence>
<dbReference type="InterPro" id="IPR050595">
    <property type="entry name" value="Bact_response_regulator"/>
</dbReference>
<dbReference type="InterPro" id="IPR011006">
    <property type="entry name" value="CheY-like_superfamily"/>
</dbReference>
<organism evidence="5 6">
    <name type="scientific">Lichenibacterium ramalinae</name>
    <dbReference type="NCBI Taxonomy" id="2316527"/>
    <lineage>
        <taxon>Bacteria</taxon>
        <taxon>Pseudomonadati</taxon>
        <taxon>Pseudomonadota</taxon>
        <taxon>Alphaproteobacteria</taxon>
        <taxon>Hyphomicrobiales</taxon>
        <taxon>Lichenihabitantaceae</taxon>
        <taxon>Lichenibacterium</taxon>
    </lineage>
</organism>
<dbReference type="EMBL" id="QYBC01000001">
    <property type="protein sequence ID" value="RYB07797.1"/>
    <property type="molecule type" value="Genomic_DNA"/>
</dbReference>
<accession>A0A4Q2RKC4</accession>
<reference evidence="5 6" key="2">
    <citation type="submission" date="2019-02" db="EMBL/GenBank/DDBJ databases">
        <title>'Lichenibacterium ramalinii' gen. nov. sp. nov., 'Lichenibacterium minor' gen. nov. sp. nov.</title>
        <authorList>
            <person name="Pankratov T."/>
        </authorList>
    </citation>
    <scope>NUCLEOTIDE SEQUENCE [LARGE SCALE GENOMIC DNA]</scope>
    <source>
        <strain evidence="5 6">RmlP001</strain>
    </source>
</reference>
<dbReference type="SUPFAM" id="SSF52172">
    <property type="entry name" value="CheY-like"/>
    <property type="match status" value="1"/>
</dbReference>
<evidence type="ECO:0000259" key="4">
    <source>
        <dbReference type="PROSITE" id="PS50110"/>
    </source>
</evidence>
<dbReference type="RefSeq" id="WP_129217268.1">
    <property type="nucleotide sequence ID" value="NZ_QYBC01000001.1"/>
</dbReference>
<keyword evidence="6" id="KW-1185">Reference proteome</keyword>
<evidence type="ECO:0000256" key="1">
    <source>
        <dbReference type="ARBA" id="ARBA00022553"/>
    </source>
</evidence>
<keyword evidence="1 3" id="KW-0597">Phosphoprotein</keyword>
<keyword evidence="2" id="KW-0902">Two-component regulatory system</keyword>
<comment type="caution">
    <text evidence="5">The sequence shown here is derived from an EMBL/GenBank/DDBJ whole genome shotgun (WGS) entry which is preliminary data.</text>
</comment>
<evidence type="ECO:0000256" key="2">
    <source>
        <dbReference type="ARBA" id="ARBA00023012"/>
    </source>
</evidence>
<gene>
    <name evidence="5" type="ORF">D3272_01330</name>
</gene>
<dbReference type="PROSITE" id="PS50110">
    <property type="entry name" value="RESPONSE_REGULATORY"/>
    <property type="match status" value="1"/>
</dbReference>
<dbReference type="Gene3D" id="3.40.50.2300">
    <property type="match status" value="1"/>
</dbReference>
<dbReference type="GO" id="GO:0000160">
    <property type="term" value="P:phosphorelay signal transduction system"/>
    <property type="evidence" value="ECO:0007669"/>
    <property type="project" value="UniProtKB-KW"/>
</dbReference>
<dbReference type="Pfam" id="PF00072">
    <property type="entry name" value="Response_reg"/>
    <property type="match status" value="1"/>
</dbReference>
<proteinExistence type="predicted"/>
<dbReference type="AlphaFoldDB" id="A0A4Q2RKC4"/>
<feature type="modified residue" description="4-aspartylphosphate" evidence="3">
    <location>
        <position position="58"/>
    </location>
</feature>
<name>A0A4Q2RKC4_9HYPH</name>
<evidence type="ECO:0000256" key="3">
    <source>
        <dbReference type="PROSITE-ProRule" id="PRU00169"/>
    </source>
</evidence>
<evidence type="ECO:0000313" key="5">
    <source>
        <dbReference type="EMBL" id="RYB07797.1"/>
    </source>
</evidence>
<feature type="domain" description="Response regulatory" evidence="4">
    <location>
        <begin position="9"/>
        <end position="118"/>
    </location>
</feature>
<dbReference type="PANTHER" id="PTHR44591:SF14">
    <property type="entry name" value="PROTEIN PILG"/>
    <property type="match status" value="1"/>
</dbReference>